<keyword evidence="3" id="KW-1185">Reference proteome</keyword>
<dbReference type="OrthoDB" id="7667463at2"/>
<organism evidence="2 3">
    <name type="scientific">Kordiimonas lacus</name>
    <dbReference type="NCBI Taxonomy" id="637679"/>
    <lineage>
        <taxon>Bacteria</taxon>
        <taxon>Pseudomonadati</taxon>
        <taxon>Pseudomonadota</taxon>
        <taxon>Alphaproteobacteria</taxon>
        <taxon>Kordiimonadales</taxon>
        <taxon>Kordiimonadaceae</taxon>
        <taxon>Kordiimonas</taxon>
    </lineage>
</organism>
<feature type="transmembrane region" description="Helical" evidence="1">
    <location>
        <begin position="6"/>
        <end position="22"/>
    </location>
</feature>
<feature type="transmembrane region" description="Helical" evidence="1">
    <location>
        <begin position="43"/>
        <end position="66"/>
    </location>
</feature>
<evidence type="ECO:0000313" key="2">
    <source>
        <dbReference type="EMBL" id="SDE03702.1"/>
    </source>
</evidence>
<evidence type="ECO:0000313" key="3">
    <source>
        <dbReference type="Proteomes" id="UP000183685"/>
    </source>
</evidence>
<keyword evidence="1" id="KW-0472">Membrane</keyword>
<reference evidence="2 3" key="1">
    <citation type="submission" date="2016-10" db="EMBL/GenBank/DDBJ databases">
        <authorList>
            <person name="de Groot N.N."/>
        </authorList>
    </citation>
    <scope>NUCLEOTIDE SEQUENCE [LARGE SCALE GENOMIC DNA]</scope>
    <source>
        <strain evidence="2 3">CGMCC 1.9109</strain>
    </source>
</reference>
<sequence length="124" mass="13330">MTVYFLMAGLVCLVTTAFHVFAGGARVVRPMLASQDLNDTMKAVLYGCWHAFTLLYLGVAAVFIWAGFTPFGVLPAAACAVMAAMLAILSAAVIRRFGQRFWRLPHWLLFSLAALSGALGVMSA</sequence>
<evidence type="ECO:0008006" key="4">
    <source>
        <dbReference type="Google" id="ProtNLM"/>
    </source>
</evidence>
<dbReference type="Proteomes" id="UP000183685">
    <property type="component" value="Unassembled WGS sequence"/>
</dbReference>
<keyword evidence="1" id="KW-1133">Transmembrane helix</keyword>
<gene>
    <name evidence="2" type="ORF">SAMN04488071_1873</name>
</gene>
<feature type="transmembrane region" description="Helical" evidence="1">
    <location>
        <begin position="72"/>
        <end position="94"/>
    </location>
</feature>
<dbReference type="AlphaFoldDB" id="A0A1G6ZMI3"/>
<proteinExistence type="predicted"/>
<keyword evidence="1" id="KW-0812">Transmembrane</keyword>
<name>A0A1G6ZMI3_9PROT</name>
<dbReference type="EMBL" id="FNAK01000004">
    <property type="protein sequence ID" value="SDE03702.1"/>
    <property type="molecule type" value="Genomic_DNA"/>
</dbReference>
<protein>
    <recommendedName>
        <fullName evidence="4">DUF423 domain-containing protein</fullName>
    </recommendedName>
</protein>
<evidence type="ECO:0000256" key="1">
    <source>
        <dbReference type="SAM" id="Phobius"/>
    </source>
</evidence>
<feature type="transmembrane region" description="Helical" evidence="1">
    <location>
        <begin position="106"/>
        <end position="123"/>
    </location>
</feature>
<accession>A0A1G6ZMI3</accession>
<dbReference type="RefSeq" id="WP_068304445.1">
    <property type="nucleotide sequence ID" value="NZ_FNAK01000004.1"/>
</dbReference>